<dbReference type="GO" id="GO:0006355">
    <property type="term" value="P:regulation of DNA-templated transcription"/>
    <property type="evidence" value="ECO:0007669"/>
    <property type="project" value="InterPro"/>
</dbReference>
<dbReference type="PRINTS" id="PR00038">
    <property type="entry name" value="HTHLUXR"/>
</dbReference>
<protein>
    <recommendedName>
        <fullName evidence="1">HTH luxR-type domain-containing protein</fullName>
    </recommendedName>
</protein>
<dbReference type="STRING" id="1670800.BSQ44_17545"/>
<evidence type="ECO:0000313" key="2">
    <source>
        <dbReference type="EMBL" id="APH72967.1"/>
    </source>
</evidence>
<accession>A0A1L3SU65</accession>
<dbReference type="InterPro" id="IPR000792">
    <property type="entry name" value="Tscrpt_reg_LuxR_C"/>
</dbReference>
<dbReference type="InterPro" id="IPR036388">
    <property type="entry name" value="WH-like_DNA-bd_sf"/>
</dbReference>
<gene>
    <name evidence="2" type="ORF">BSQ44_17545</name>
</gene>
<dbReference type="CDD" id="cd06170">
    <property type="entry name" value="LuxR_C_like"/>
    <property type="match status" value="1"/>
</dbReference>
<keyword evidence="3" id="KW-1185">Reference proteome</keyword>
<dbReference type="Pfam" id="PF00196">
    <property type="entry name" value="GerE"/>
    <property type="match status" value="1"/>
</dbReference>
<dbReference type="InterPro" id="IPR016032">
    <property type="entry name" value="Sig_transdc_resp-reg_C-effctor"/>
</dbReference>
<dbReference type="Gene3D" id="1.10.10.10">
    <property type="entry name" value="Winged helix-like DNA-binding domain superfamily/Winged helix DNA-binding domain"/>
    <property type="match status" value="1"/>
</dbReference>
<dbReference type="RefSeq" id="WP_072606437.1">
    <property type="nucleotide sequence ID" value="NZ_CP018171.1"/>
</dbReference>
<dbReference type="AlphaFoldDB" id="A0A1L3SU65"/>
<dbReference type="PROSITE" id="PS50043">
    <property type="entry name" value="HTH_LUXR_2"/>
    <property type="match status" value="1"/>
</dbReference>
<name>A0A1L3SU65_9HYPH</name>
<dbReference type="SUPFAM" id="SSF46894">
    <property type="entry name" value="C-terminal effector domain of the bipartite response regulators"/>
    <property type="match status" value="1"/>
</dbReference>
<feature type="domain" description="HTH luxR-type" evidence="1">
    <location>
        <begin position="309"/>
        <end position="374"/>
    </location>
</feature>
<dbReference type="Proteomes" id="UP000182840">
    <property type="component" value="Chromosome"/>
</dbReference>
<dbReference type="GO" id="GO:0003677">
    <property type="term" value="F:DNA binding"/>
    <property type="evidence" value="ECO:0007669"/>
    <property type="project" value="InterPro"/>
</dbReference>
<organism evidence="2 3">
    <name type="scientific">Aquibium oceanicum</name>
    <dbReference type="NCBI Taxonomy" id="1670800"/>
    <lineage>
        <taxon>Bacteria</taxon>
        <taxon>Pseudomonadati</taxon>
        <taxon>Pseudomonadota</taxon>
        <taxon>Alphaproteobacteria</taxon>
        <taxon>Hyphomicrobiales</taxon>
        <taxon>Phyllobacteriaceae</taxon>
        <taxon>Aquibium</taxon>
    </lineage>
</organism>
<evidence type="ECO:0000313" key="3">
    <source>
        <dbReference type="Proteomes" id="UP000182840"/>
    </source>
</evidence>
<dbReference type="OrthoDB" id="5497412at2"/>
<dbReference type="EMBL" id="CP018171">
    <property type="protein sequence ID" value="APH72967.1"/>
    <property type="molecule type" value="Genomic_DNA"/>
</dbReference>
<reference evidence="3" key="1">
    <citation type="submission" date="2016-11" db="EMBL/GenBank/DDBJ databases">
        <title>Mesorhizobium oceanicum sp. nov., isolated from deep seawater in South China Sea.</title>
        <authorList>
            <person name="Fu G.-Y."/>
        </authorList>
    </citation>
    <scope>NUCLEOTIDE SEQUENCE [LARGE SCALE GENOMIC DNA]</scope>
    <source>
        <strain evidence="3">B7</strain>
    </source>
</reference>
<evidence type="ECO:0000259" key="1">
    <source>
        <dbReference type="PROSITE" id="PS50043"/>
    </source>
</evidence>
<proteinExistence type="predicted"/>
<sequence length="383" mass="41368">MDADFLNQAVSRIYDCAIEPDGWEATLDFIRDRLDLAFLAIHFVSFPQAGTSAPPQLLTLRTDWDEGRMVELLGKLETIPGFQNMRSAPIDSPVVQLRLVDEQQFRRTDFYRTWVGPQGLKDACNTPVIQRRNLTAMLSAWTSADRPPVTDTEMEVMSMLTPHIRRALLISDMLDDAHVLLRIHRGVLDRLTVAIFIVGASGRLVYHNAAGEALLSRGNFIQAVAGNLRPLSETHRSSFVTAVDIACSGIDSNLGTWGAGMALPGSDGEACVVNVLPFGMSDRRRALGPGMAAIFVTGSGAARPPSVEVLSALTGLTSAEAEIALGVAEGESVDTIARRRGISINTVRKHLSNAFNKTGAAGQNELGALVNRLRVSLDTGEHG</sequence>
<dbReference type="SMART" id="SM00421">
    <property type="entry name" value="HTH_LUXR"/>
    <property type="match status" value="1"/>
</dbReference>
<dbReference type="KEGG" id="meso:BSQ44_17545"/>